<dbReference type="PANTHER" id="PTHR48081:SF33">
    <property type="entry name" value="KYNURENINE FORMAMIDASE"/>
    <property type="match status" value="1"/>
</dbReference>
<evidence type="ECO:0000313" key="5">
    <source>
        <dbReference type="EMBL" id="CAE8676890.1"/>
    </source>
</evidence>
<dbReference type="Pfam" id="PF20434">
    <property type="entry name" value="BD-FAE"/>
    <property type="match status" value="1"/>
</dbReference>
<name>A0A813JGV2_POLGL</name>
<dbReference type="SUPFAM" id="SSF53474">
    <property type="entry name" value="alpha/beta-Hydrolases"/>
    <property type="match status" value="1"/>
</dbReference>
<dbReference type="InterPro" id="IPR049492">
    <property type="entry name" value="BD-FAE-like_dom"/>
</dbReference>
<dbReference type="InterPro" id="IPR050300">
    <property type="entry name" value="GDXG_lipolytic_enzyme"/>
</dbReference>
<evidence type="ECO:0000256" key="3">
    <source>
        <dbReference type="SAM" id="Phobius"/>
    </source>
</evidence>
<feature type="compositionally biased region" description="Basic and acidic residues" evidence="2">
    <location>
        <begin position="1"/>
        <end position="12"/>
    </location>
</feature>
<reference evidence="5" key="1">
    <citation type="submission" date="2021-02" db="EMBL/GenBank/DDBJ databases">
        <authorList>
            <person name="Dougan E. K."/>
            <person name="Rhodes N."/>
            <person name="Thang M."/>
            <person name="Chan C."/>
        </authorList>
    </citation>
    <scope>NUCLEOTIDE SEQUENCE</scope>
</reference>
<proteinExistence type="predicted"/>
<keyword evidence="1" id="KW-0378">Hydrolase</keyword>
<dbReference type="AlphaFoldDB" id="A0A813JGV2"/>
<keyword evidence="3" id="KW-0472">Membrane</keyword>
<accession>A0A813JGV2</accession>
<dbReference type="GO" id="GO:0016787">
    <property type="term" value="F:hydrolase activity"/>
    <property type="evidence" value="ECO:0007669"/>
    <property type="project" value="UniProtKB-KW"/>
</dbReference>
<keyword evidence="3" id="KW-0812">Transmembrane</keyword>
<dbReference type="PANTHER" id="PTHR48081">
    <property type="entry name" value="AB HYDROLASE SUPERFAMILY PROTEIN C4A8.06C"/>
    <property type="match status" value="1"/>
</dbReference>
<dbReference type="Gene3D" id="3.40.50.1820">
    <property type="entry name" value="alpha/beta hydrolase"/>
    <property type="match status" value="1"/>
</dbReference>
<feature type="region of interest" description="Disordered" evidence="2">
    <location>
        <begin position="270"/>
        <end position="289"/>
    </location>
</feature>
<feature type="region of interest" description="Disordered" evidence="2">
    <location>
        <begin position="1"/>
        <end position="27"/>
    </location>
</feature>
<protein>
    <recommendedName>
        <fullName evidence="4">BD-FAE-like domain-containing protein</fullName>
    </recommendedName>
</protein>
<dbReference type="InterPro" id="IPR029058">
    <property type="entry name" value="AB_hydrolase_fold"/>
</dbReference>
<gene>
    <name evidence="5" type="ORF">PGLA2088_LOCUS20086</name>
</gene>
<evidence type="ECO:0000256" key="1">
    <source>
        <dbReference type="ARBA" id="ARBA00022801"/>
    </source>
</evidence>
<dbReference type="EMBL" id="CAJNNW010025332">
    <property type="protein sequence ID" value="CAE8676890.1"/>
    <property type="molecule type" value="Genomic_DNA"/>
</dbReference>
<comment type="caution">
    <text evidence="5">The sequence shown here is derived from an EMBL/GenBank/DDBJ whole genome shotgun (WGS) entry which is preliminary data.</text>
</comment>
<keyword evidence="3" id="KW-1133">Transmembrane helix</keyword>
<organism evidence="5 6">
    <name type="scientific">Polarella glacialis</name>
    <name type="common">Dinoflagellate</name>
    <dbReference type="NCBI Taxonomy" id="89957"/>
    <lineage>
        <taxon>Eukaryota</taxon>
        <taxon>Sar</taxon>
        <taxon>Alveolata</taxon>
        <taxon>Dinophyceae</taxon>
        <taxon>Suessiales</taxon>
        <taxon>Suessiaceae</taxon>
        <taxon>Polarella</taxon>
    </lineage>
</organism>
<evidence type="ECO:0000256" key="2">
    <source>
        <dbReference type="SAM" id="MobiDB-lite"/>
    </source>
</evidence>
<dbReference type="Proteomes" id="UP000626109">
    <property type="component" value="Unassembled WGS sequence"/>
</dbReference>
<feature type="transmembrane region" description="Helical" evidence="3">
    <location>
        <begin position="98"/>
        <end position="117"/>
    </location>
</feature>
<evidence type="ECO:0000313" key="6">
    <source>
        <dbReference type="Proteomes" id="UP000626109"/>
    </source>
</evidence>
<feature type="domain" description="BD-FAE-like" evidence="4">
    <location>
        <begin position="136"/>
        <end position="391"/>
    </location>
</feature>
<evidence type="ECO:0000259" key="4">
    <source>
        <dbReference type="Pfam" id="PF20434"/>
    </source>
</evidence>
<sequence>MVASTIRDEGPETKVPPAKRQPLVSRTVSRKIQRGLSNVALEDRSAEQPDAPSEDWVFRSFPLVTGFSSMCLAAADLAIRTVPYFRFGFFTVQLSFRLILWVILILPVFVRFFVQYYSDARILRRIRYGSSEREFLDVYVPSQAKAAQNSGPKLPVVVAIMGGGFVIGHRGYNVQLGLRCLDFGVLFVCLDYRNFPFATLPEMVENIGRGVRWVFQNIGTFGGDTSNMMFMGQSAGAHLGAMLILEHGLLEARHELLHTAPAAHTAEVPCNINNKNNNSNNTEIPSGSMSSVSKSSKKFDLWSVKDFKMYVGVSGPYDIEKYAPHLGLPPRVVDQLTLGHPDECSPAPLLLSDEWRALSAEVAGRLPPIHLFHGEEDKLVPAWSSVRFAELLRNAGAQITLDVRPGLNHTYAVVEGPASGHDIQLELILSTLLGSSSHLHSVRSSGIWPRFLLRLANKLGPFGSVPL</sequence>
<feature type="compositionally biased region" description="Low complexity" evidence="2">
    <location>
        <begin position="271"/>
        <end position="289"/>
    </location>
</feature>